<accession>A0A1M7FEE4</accession>
<proteinExistence type="predicted"/>
<dbReference type="InterPro" id="IPR050832">
    <property type="entry name" value="Bact_Acetyltransf"/>
</dbReference>
<dbReference type="PROSITE" id="PS51186">
    <property type="entry name" value="GNAT"/>
    <property type="match status" value="1"/>
</dbReference>
<evidence type="ECO:0000256" key="1">
    <source>
        <dbReference type="ARBA" id="ARBA00022679"/>
    </source>
</evidence>
<dbReference type="CDD" id="cd04301">
    <property type="entry name" value="NAT_SF"/>
    <property type="match status" value="1"/>
</dbReference>
<dbReference type="Gene3D" id="3.40.630.30">
    <property type="match status" value="1"/>
</dbReference>
<keyword evidence="5" id="KW-1185">Reference proteome</keyword>
<organism evidence="4 5">
    <name type="scientific">Roseovarius litoreus</name>
    <dbReference type="NCBI Taxonomy" id="1155722"/>
    <lineage>
        <taxon>Bacteria</taxon>
        <taxon>Pseudomonadati</taxon>
        <taxon>Pseudomonadota</taxon>
        <taxon>Alphaproteobacteria</taxon>
        <taxon>Rhodobacterales</taxon>
        <taxon>Roseobacteraceae</taxon>
        <taxon>Roseovarius</taxon>
    </lineage>
</organism>
<dbReference type="Pfam" id="PF00583">
    <property type="entry name" value="Acetyltransf_1"/>
    <property type="match status" value="1"/>
</dbReference>
<dbReference type="EMBL" id="FRCB01000004">
    <property type="protein sequence ID" value="SHM02333.1"/>
    <property type="molecule type" value="Genomic_DNA"/>
</dbReference>
<dbReference type="Proteomes" id="UP000322545">
    <property type="component" value="Unassembled WGS sequence"/>
</dbReference>
<dbReference type="PANTHER" id="PTHR43877">
    <property type="entry name" value="AMINOALKYLPHOSPHONATE N-ACETYLTRANSFERASE-RELATED-RELATED"/>
    <property type="match status" value="1"/>
</dbReference>
<keyword evidence="1" id="KW-0808">Transferase</keyword>
<dbReference type="InterPro" id="IPR000182">
    <property type="entry name" value="GNAT_dom"/>
</dbReference>
<evidence type="ECO:0000313" key="5">
    <source>
        <dbReference type="Proteomes" id="UP000322545"/>
    </source>
</evidence>
<evidence type="ECO:0000256" key="2">
    <source>
        <dbReference type="ARBA" id="ARBA00023315"/>
    </source>
</evidence>
<evidence type="ECO:0000259" key="3">
    <source>
        <dbReference type="PROSITE" id="PS51186"/>
    </source>
</evidence>
<dbReference type="AlphaFoldDB" id="A0A1M7FEE4"/>
<keyword evidence="2" id="KW-0012">Acyltransferase</keyword>
<protein>
    <submittedName>
        <fullName evidence="4">N-acetylglutamate synthase, GNAT family</fullName>
    </submittedName>
</protein>
<name>A0A1M7FEE4_9RHOB</name>
<dbReference type="GO" id="GO:0016747">
    <property type="term" value="F:acyltransferase activity, transferring groups other than amino-acyl groups"/>
    <property type="evidence" value="ECO:0007669"/>
    <property type="project" value="InterPro"/>
</dbReference>
<sequence>MCTIDLSPADEADPDEILELLRCSYGQLLARDHPVELVGKALPVMCEPVPRLLRGAHYVLARRQGHVVGMGGWSRETPFGRPGVDGLGHVRHLAVHPKALRSGVGRAIFGWIVGTAQAAQVTRLSCLSTQGAVPFFAAMGMQAQGDVLLHLGPGVSLPAMQMCWQG</sequence>
<reference evidence="4 5" key="1">
    <citation type="submission" date="2016-11" db="EMBL/GenBank/DDBJ databases">
        <authorList>
            <person name="Varghese N."/>
            <person name="Submissions S."/>
        </authorList>
    </citation>
    <scope>NUCLEOTIDE SEQUENCE [LARGE SCALE GENOMIC DNA]</scope>
    <source>
        <strain evidence="4 5">DSM 28249</strain>
    </source>
</reference>
<dbReference type="SUPFAM" id="SSF55729">
    <property type="entry name" value="Acyl-CoA N-acyltransferases (Nat)"/>
    <property type="match status" value="1"/>
</dbReference>
<feature type="domain" description="N-acetyltransferase" evidence="3">
    <location>
        <begin position="4"/>
        <end position="164"/>
    </location>
</feature>
<evidence type="ECO:0000313" key="4">
    <source>
        <dbReference type="EMBL" id="SHM02333.1"/>
    </source>
</evidence>
<gene>
    <name evidence="4" type="ORF">SAMN05443432_104161</name>
</gene>
<dbReference type="InterPro" id="IPR016181">
    <property type="entry name" value="Acyl_CoA_acyltransferase"/>
</dbReference>
<dbReference type="RefSeq" id="WP_149779354.1">
    <property type="nucleotide sequence ID" value="NZ_FRCB01000004.1"/>
</dbReference>